<feature type="compositionally biased region" description="Low complexity" evidence="1">
    <location>
        <begin position="201"/>
        <end position="211"/>
    </location>
</feature>
<feature type="transmembrane region" description="Helical" evidence="2">
    <location>
        <begin position="30"/>
        <end position="51"/>
    </location>
</feature>
<sequence length="751" mass="73701">MTTGYVVPPPRNAWVRGWRAFVRWTRGRPFWGGLLTIVAAGIYFYSGHIGFANIKISFSQQEFLGWMIPLILALCGLLTLFTPAQRIFYGVLASAVSVGGLVGLNLGGFVLGMLVGIVGGALGASWTPAPSTPVPGGWPMGPVPQPATGPDATAGVDSAGGLDAILGPAATAGHDTAGHDAAGHDTAGHDTAGHDTGDGGTADSGTAGDGDPSWRRSSPAHAAPDQDSDPVEEEPTGSRSSGPLADTLPTSTVSPLGVPARTTAPTPRLGGHRPGTEPAGTSWSGTGRPGMQPPDAASPGPAAPGAGPAGTGPAGTEEARAGLLRPSVEQPDADESGGSKERPPSGGSEEPPPSGGLPRRSPRGLAVILILLTVGAVGATTLRPSAPAGAAPSCSELIASLIGSASPTPSAKPTGGSAAKAASGARSSAANSSAANSSGAKSGGAKSGGAKSTGTESTGGKANQAGTGKANQAGSATAAGVPSSSAAPTASGAPAGSDGAHSSLGGAVLGVLDGLGKLLGIGDDTSPEPSASTSTTPSDTPTASPRPTATSQPTSGQPTGTPKSLTPSAHSSSPAAHSSIPGRSAGRAASASPSSADCPVGSTDPVPPLDQTVVAANPSEQITALLEQLTVTYRGVTALPTANGGTVRVLQFTMASSSSTPFELRVPMVTGNRTLSYKSTKLTVSGHVTFYTSRLTGNLLGLIPVNWTPDTPPPLPPIPIPGAFFTNATLDLVLVHADKLTAPALGISYLS</sequence>
<feature type="compositionally biased region" description="Acidic residues" evidence="1">
    <location>
        <begin position="226"/>
        <end position="235"/>
    </location>
</feature>
<feature type="compositionally biased region" description="Polar residues" evidence="1">
    <location>
        <begin position="556"/>
        <end position="566"/>
    </location>
</feature>
<feature type="compositionally biased region" description="Polar residues" evidence="1">
    <location>
        <begin position="455"/>
        <end position="472"/>
    </location>
</feature>
<dbReference type="Proteomes" id="UP000642748">
    <property type="component" value="Unassembled WGS sequence"/>
</dbReference>
<feature type="compositionally biased region" description="Low complexity" evidence="1">
    <location>
        <begin position="473"/>
        <end position="501"/>
    </location>
</feature>
<feature type="compositionally biased region" description="Low complexity" evidence="1">
    <location>
        <begin position="411"/>
        <end position="440"/>
    </location>
</feature>
<dbReference type="RefSeq" id="WP_203921783.1">
    <property type="nucleotide sequence ID" value="NZ_BONZ01000064.1"/>
</dbReference>
<feature type="compositionally biased region" description="Low complexity" evidence="1">
    <location>
        <begin position="520"/>
        <end position="555"/>
    </location>
</feature>
<keyword evidence="4" id="KW-1185">Reference proteome</keyword>
<keyword evidence="2" id="KW-1133">Transmembrane helix</keyword>
<gene>
    <name evidence="3" type="ORF">Raf01_64360</name>
</gene>
<feature type="compositionally biased region" description="Basic and acidic residues" evidence="1">
    <location>
        <begin position="176"/>
        <end position="197"/>
    </location>
</feature>
<dbReference type="EMBL" id="BONZ01000064">
    <property type="protein sequence ID" value="GIH18264.1"/>
    <property type="molecule type" value="Genomic_DNA"/>
</dbReference>
<evidence type="ECO:0000256" key="1">
    <source>
        <dbReference type="SAM" id="MobiDB-lite"/>
    </source>
</evidence>
<keyword evidence="2" id="KW-0812">Transmembrane</keyword>
<dbReference type="Pfam" id="PF19609">
    <property type="entry name" value="DUF6114"/>
    <property type="match status" value="1"/>
</dbReference>
<dbReference type="InterPro" id="IPR046096">
    <property type="entry name" value="DUF6114"/>
</dbReference>
<feature type="transmembrane region" description="Helical" evidence="2">
    <location>
        <begin position="87"/>
        <end position="115"/>
    </location>
</feature>
<protein>
    <submittedName>
        <fullName evidence="3">Uncharacterized protein</fullName>
    </submittedName>
</protein>
<feature type="compositionally biased region" description="Low complexity" evidence="1">
    <location>
        <begin position="567"/>
        <end position="596"/>
    </location>
</feature>
<organism evidence="3 4">
    <name type="scientific">Rugosimonospora africana</name>
    <dbReference type="NCBI Taxonomy" id="556532"/>
    <lineage>
        <taxon>Bacteria</taxon>
        <taxon>Bacillati</taxon>
        <taxon>Actinomycetota</taxon>
        <taxon>Actinomycetes</taxon>
        <taxon>Micromonosporales</taxon>
        <taxon>Micromonosporaceae</taxon>
        <taxon>Rugosimonospora</taxon>
    </lineage>
</organism>
<dbReference type="AlphaFoldDB" id="A0A8J3VTP1"/>
<keyword evidence="2" id="KW-0472">Membrane</keyword>
<reference evidence="3" key="1">
    <citation type="submission" date="2021-01" db="EMBL/GenBank/DDBJ databases">
        <title>Whole genome shotgun sequence of Rugosimonospora africana NBRC 104875.</title>
        <authorList>
            <person name="Komaki H."/>
            <person name="Tamura T."/>
        </authorList>
    </citation>
    <scope>NUCLEOTIDE SEQUENCE</scope>
    <source>
        <strain evidence="3">NBRC 104875</strain>
    </source>
</reference>
<feature type="transmembrane region" description="Helical" evidence="2">
    <location>
        <begin position="63"/>
        <end position="81"/>
    </location>
</feature>
<evidence type="ECO:0000313" key="4">
    <source>
        <dbReference type="Proteomes" id="UP000642748"/>
    </source>
</evidence>
<proteinExistence type="predicted"/>
<evidence type="ECO:0000313" key="3">
    <source>
        <dbReference type="EMBL" id="GIH18264.1"/>
    </source>
</evidence>
<accession>A0A8J3VTP1</accession>
<comment type="caution">
    <text evidence="3">The sequence shown here is derived from an EMBL/GenBank/DDBJ whole genome shotgun (WGS) entry which is preliminary data.</text>
</comment>
<evidence type="ECO:0000256" key="2">
    <source>
        <dbReference type="SAM" id="Phobius"/>
    </source>
</evidence>
<feature type="region of interest" description="Disordered" evidence="1">
    <location>
        <begin position="520"/>
        <end position="611"/>
    </location>
</feature>
<feature type="region of interest" description="Disordered" evidence="1">
    <location>
        <begin position="406"/>
        <end position="501"/>
    </location>
</feature>
<name>A0A8J3VTP1_9ACTN</name>
<feature type="compositionally biased region" description="Low complexity" evidence="1">
    <location>
        <begin position="293"/>
        <end position="306"/>
    </location>
</feature>
<feature type="region of interest" description="Disordered" evidence="1">
    <location>
        <begin position="133"/>
        <end position="361"/>
    </location>
</feature>